<organism evidence="1 2">
    <name type="scientific">Clostridium fessum</name>
    <dbReference type="NCBI Taxonomy" id="2126740"/>
    <lineage>
        <taxon>Bacteria</taxon>
        <taxon>Bacillati</taxon>
        <taxon>Bacillota</taxon>
        <taxon>Clostridia</taxon>
        <taxon>Eubacteriales</taxon>
        <taxon>Clostridiaceae</taxon>
        <taxon>Clostridium</taxon>
    </lineage>
</organism>
<dbReference type="AlphaFoldDB" id="A0A2T3FV25"/>
<gene>
    <name evidence="1" type="ORF">C7U56_04070</name>
</gene>
<reference evidence="1 2" key="1">
    <citation type="submission" date="2018-03" db="EMBL/GenBank/DDBJ databases">
        <title>Lachnoclostridium SNUG30386 gen.nov., sp.nov., isolated from human faeces.</title>
        <authorList>
            <person name="Seo B."/>
            <person name="Jeon K."/>
            <person name="Ko G."/>
        </authorList>
    </citation>
    <scope>NUCLEOTIDE SEQUENCE [LARGE SCALE GENOMIC DNA]</scope>
    <source>
        <strain evidence="1 2">SNUG30386</strain>
    </source>
</reference>
<accession>A0A2T3FV25</accession>
<comment type="caution">
    <text evidence="1">The sequence shown here is derived from an EMBL/GenBank/DDBJ whole genome shotgun (WGS) entry which is preliminary data.</text>
</comment>
<evidence type="ECO:0000313" key="2">
    <source>
        <dbReference type="Proteomes" id="UP000241048"/>
    </source>
</evidence>
<name>A0A2T3FV25_9CLOT</name>
<dbReference type="RefSeq" id="WP_107000248.1">
    <property type="nucleotide sequence ID" value="NZ_PYLO01000001.1"/>
</dbReference>
<protein>
    <submittedName>
        <fullName evidence="1">Uncharacterized protein</fullName>
    </submittedName>
</protein>
<dbReference type="EMBL" id="PYLO01000001">
    <property type="protein sequence ID" value="PST39099.1"/>
    <property type="molecule type" value="Genomic_DNA"/>
</dbReference>
<evidence type="ECO:0000313" key="1">
    <source>
        <dbReference type="EMBL" id="PST39099.1"/>
    </source>
</evidence>
<dbReference type="Proteomes" id="UP000241048">
    <property type="component" value="Unassembled WGS sequence"/>
</dbReference>
<sequence>MSRVRSAAKVAVSENTACYENLANAIILQAVKDYKRALHRLGANPKNRDAMHEKERLERFFHSPWYEALTDLDADRLIEGVQERVLQEAAKRRKKKATGKASG</sequence>
<proteinExistence type="predicted"/>
<keyword evidence="2" id="KW-1185">Reference proteome</keyword>